<comment type="caution">
    <text evidence="1">The sequence shown here is derived from an EMBL/GenBank/DDBJ whole genome shotgun (WGS) entry which is preliminary data.</text>
</comment>
<dbReference type="EMBL" id="BKCJ011294877">
    <property type="protein sequence ID" value="GFD16668.1"/>
    <property type="molecule type" value="Genomic_DNA"/>
</dbReference>
<protein>
    <submittedName>
        <fullName evidence="1">Uncharacterized protein</fullName>
    </submittedName>
</protein>
<dbReference type="AlphaFoldDB" id="A0A699U622"/>
<sequence>CTDGTNEDKLSPSWHGHVRVTQEGFVTGGLLLSIALKY</sequence>
<feature type="non-terminal residue" evidence="1">
    <location>
        <position position="1"/>
    </location>
</feature>
<evidence type="ECO:0000313" key="1">
    <source>
        <dbReference type="EMBL" id="GFD16668.1"/>
    </source>
</evidence>
<reference evidence="1" key="1">
    <citation type="journal article" date="2019" name="Sci. Rep.">
        <title>Draft genome of Tanacetum cinerariifolium, the natural source of mosquito coil.</title>
        <authorList>
            <person name="Yamashiro T."/>
            <person name="Shiraishi A."/>
            <person name="Satake H."/>
            <person name="Nakayama K."/>
        </authorList>
    </citation>
    <scope>NUCLEOTIDE SEQUENCE</scope>
</reference>
<accession>A0A699U622</accession>
<gene>
    <name evidence="1" type="ORF">Tci_888637</name>
</gene>
<name>A0A699U622_TANCI</name>
<organism evidence="1">
    <name type="scientific">Tanacetum cinerariifolium</name>
    <name type="common">Dalmatian daisy</name>
    <name type="synonym">Chrysanthemum cinerariifolium</name>
    <dbReference type="NCBI Taxonomy" id="118510"/>
    <lineage>
        <taxon>Eukaryota</taxon>
        <taxon>Viridiplantae</taxon>
        <taxon>Streptophyta</taxon>
        <taxon>Embryophyta</taxon>
        <taxon>Tracheophyta</taxon>
        <taxon>Spermatophyta</taxon>
        <taxon>Magnoliopsida</taxon>
        <taxon>eudicotyledons</taxon>
        <taxon>Gunneridae</taxon>
        <taxon>Pentapetalae</taxon>
        <taxon>asterids</taxon>
        <taxon>campanulids</taxon>
        <taxon>Asterales</taxon>
        <taxon>Asteraceae</taxon>
        <taxon>Asteroideae</taxon>
        <taxon>Anthemideae</taxon>
        <taxon>Anthemidinae</taxon>
        <taxon>Tanacetum</taxon>
    </lineage>
</organism>
<proteinExistence type="predicted"/>